<proteinExistence type="predicted"/>
<dbReference type="Proteomes" id="UP000006038">
    <property type="component" value="Chromosome 11"/>
</dbReference>
<name>J3N734_ORYBR</name>
<dbReference type="HOGENOM" id="CLU_2889383_0_0_1"/>
<reference evidence="1" key="2">
    <citation type="submission" date="2013-04" db="UniProtKB">
        <authorList>
            <consortium name="EnsemblPlants"/>
        </authorList>
    </citation>
    <scope>IDENTIFICATION</scope>
</reference>
<protein>
    <submittedName>
        <fullName evidence="1">Uncharacterized protein</fullName>
    </submittedName>
</protein>
<sequence length="63" mass="7206">MDLNESAHPHLPQINYEPYLFLSSPKKLLVSSQLHVATVAAVQHTTMRQEDTTPHVIFLLAYY</sequence>
<evidence type="ECO:0000313" key="1">
    <source>
        <dbReference type="EnsemblPlants" id="OB11G16200.1"/>
    </source>
</evidence>
<organism evidence="1">
    <name type="scientific">Oryza brachyantha</name>
    <name type="common">malo sina</name>
    <dbReference type="NCBI Taxonomy" id="4533"/>
    <lineage>
        <taxon>Eukaryota</taxon>
        <taxon>Viridiplantae</taxon>
        <taxon>Streptophyta</taxon>
        <taxon>Embryophyta</taxon>
        <taxon>Tracheophyta</taxon>
        <taxon>Spermatophyta</taxon>
        <taxon>Magnoliopsida</taxon>
        <taxon>Liliopsida</taxon>
        <taxon>Poales</taxon>
        <taxon>Poaceae</taxon>
        <taxon>BOP clade</taxon>
        <taxon>Oryzoideae</taxon>
        <taxon>Oryzeae</taxon>
        <taxon>Oryzinae</taxon>
        <taxon>Oryza</taxon>
    </lineage>
</organism>
<reference evidence="1" key="1">
    <citation type="journal article" date="2013" name="Nat. Commun.">
        <title>Whole-genome sequencing of Oryza brachyantha reveals mechanisms underlying Oryza genome evolution.</title>
        <authorList>
            <person name="Chen J."/>
            <person name="Huang Q."/>
            <person name="Gao D."/>
            <person name="Wang J."/>
            <person name="Lang Y."/>
            <person name="Liu T."/>
            <person name="Li B."/>
            <person name="Bai Z."/>
            <person name="Luis Goicoechea J."/>
            <person name="Liang C."/>
            <person name="Chen C."/>
            <person name="Zhang W."/>
            <person name="Sun S."/>
            <person name="Liao Y."/>
            <person name="Zhang X."/>
            <person name="Yang L."/>
            <person name="Song C."/>
            <person name="Wang M."/>
            <person name="Shi J."/>
            <person name="Liu G."/>
            <person name="Liu J."/>
            <person name="Zhou H."/>
            <person name="Zhou W."/>
            <person name="Yu Q."/>
            <person name="An N."/>
            <person name="Chen Y."/>
            <person name="Cai Q."/>
            <person name="Wang B."/>
            <person name="Liu B."/>
            <person name="Min J."/>
            <person name="Huang Y."/>
            <person name="Wu H."/>
            <person name="Li Z."/>
            <person name="Zhang Y."/>
            <person name="Yin Y."/>
            <person name="Song W."/>
            <person name="Jiang J."/>
            <person name="Jackson S.A."/>
            <person name="Wing R.A."/>
            <person name="Wang J."/>
            <person name="Chen M."/>
        </authorList>
    </citation>
    <scope>NUCLEOTIDE SEQUENCE [LARGE SCALE GENOMIC DNA]</scope>
    <source>
        <strain evidence="1">cv. IRGC 101232</strain>
    </source>
</reference>
<keyword evidence="2" id="KW-1185">Reference proteome</keyword>
<accession>J3N734</accession>
<dbReference type="Gramene" id="OB11G16200.1">
    <property type="protein sequence ID" value="OB11G16200.1"/>
    <property type="gene ID" value="OB11G16200"/>
</dbReference>
<evidence type="ECO:0000313" key="2">
    <source>
        <dbReference type="Proteomes" id="UP000006038"/>
    </source>
</evidence>
<dbReference type="AlphaFoldDB" id="J3N734"/>
<dbReference type="EnsemblPlants" id="OB11G16200.1">
    <property type="protein sequence ID" value="OB11G16200.1"/>
    <property type="gene ID" value="OB11G16200"/>
</dbReference>